<keyword evidence="2" id="KW-1133">Transmembrane helix</keyword>
<evidence type="ECO:0000256" key="2">
    <source>
        <dbReference type="SAM" id="Phobius"/>
    </source>
</evidence>
<reference evidence="4 5" key="1">
    <citation type="journal article" date="2021" name="Nat. Commun.">
        <title>Genetic determinants of endophytism in the Arabidopsis root mycobiome.</title>
        <authorList>
            <person name="Mesny F."/>
            <person name="Miyauchi S."/>
            <person name="Thiergart T."/>
            <person name="Pickel B."/>
            <person name="Atanasova L."/>
            <person name="Karlsson M."/>
            <person name="Huettel B."/>
            <person name="Barry K.W."/>
            <person name="Haridas S."/>
            <person name="Chen C."/>
            <person name="Bauer D."/>
            <person name="Andreopoulos W."/>
            <person name="Pangilinan J."/>
            <person name="LaButti K."/>
            <person name="Riley R."/>
            <person name="Lipzen A."/>
            <person name="Clum A."/>
            <person name="Drula E."/>
            <person name="Henrissat B."/>
            <person name="Kohler A."/>
            <person name="Grigoriev I.V."/>
            <person name="Martin F.M."/>
            <person name="Hacquard S."/>
        </authorList>
    </citation>
    <scope>NUCLEOTIDE SEQUENCE [LARGE SCALE GENOMIC DNA]</scope>
    <source>
        <strain evidence="4 5">MPI-SDFR-AT-0080</strain>
    </source>
</reference>
<accession>A0ABQ8GIQ8</accession>
<evidence type="ECO:0000256" key="1">
    <source>
        <dbReference type="SAM" id="MobiDB-lite"/>
    </source>
</evidence>
<name>A0ABQ8GIQ8_9PEZI</name>
<keyword evidence="3" id="KW-0732">Signal</keyword>
<feature type="chain" id="PRO_5045317219" description="Secreted protein" evidence="3">
    <location>
        <begin position="19"/>
        <end position="76"/>
    </location>
</feature>
<gene>
    <name evidence="4" type="ORF">B0J12DRAFT_653610</name>
</gene>
<evidence type="ECO:0000313" key="4">
    <source>
        <dbReference type="EMBL" id="KAH7057172.1"/>
    </source>
</evidence>
<dbReference type="Proteomes" id="UP000774617">
    <property type="component" value="Unassembled WGS sequence"/>
</dbReference>
<feature type="region of interest" description="Disordered" evidence="1">
    <location>
        <begin position="34"/>
        <end position="59"/>
    </location>
</feature>
<dbReference type="EMBL" id="JAGTJR010000007">
    <property type="protein sequence ID" value="KAH7057172.1"/>
    <property type="molecule type" value="Genomic_DNA"/>
</dbReference>
<feature type="signal peptide" evidence="3">
    <location>
        <begin position="1"/>
        <end position="18"/>
    </location>
</feature>
<evidence type="ECO:0008006" key="6">
    <source>
        <dbReference type="Google" id="ProtNLM"/>
    </source>
</evidence>
<evidence type="ECO:0000313" key="5">
    <source>
        <dbReference type="Proteomes" id="UP000774617"/>
    </source>
</evidence>
<keyword evidence="5" id="KW-1185">Reference proteome</keyword>
<organism evidence="4 5">
    <name type="scientific">Macrophomina phaseolina</name>
    <dbReference type="NCBI Taxonomy" id="35725"/>
    <lineage>
        <taxon>Eukaryota</taxon>
        <taxon>Fungi</taxon>
        <taxon>Dikarya</taxon>
        <taxon>Ascomycota</taxon>
        <taxon>Pezizomycotina</taxon>
        <taxon>Dothideomycetes</taxon>
        <taxon>Dothideomycetes incertae sedis</taxon>
        <taxon>Botryosphaeriales</taxon>
        <taxon>Botryosphaeriaceae</taxon>
        <taxon>Macrophomina</taxon>
    </lineage>
</organism>
<sequence>MGWVLVLFRAVVMAPVDGRFFLLRVFAMIAAGDAGGRAGPRVGRVRRRRRSERSEDEERTCLERSCNRRHYDDTRQ</sequence>
<proteinExistence type="predicted"/>
<keyword evidence="2" id="KW-0812">Transmembrane</keyword>
<keyword evidence="2" id="KW-0472">Membrane</keyword>
<comment type="caution">
    <text evidence="4">The sequence shown here is derived from an EMBL/GenBank/DDBJ whole genome shotgun (WGS) entry which is preliminary data.</text>
</comment>
<evidence type="ECO:0000256" key="3">
    <source>
        <dbReference type="SAM" id="SignalP"/>
    </source>
</evidence>
<feature type="transmembrane region" description="Helical" evidence="2">
    <location>
        <begin position="20"/>
        <end position="40"/>
    </location>
</feature>
<protein>
    <recommendedName>
        <fullName evidence="6">Secreted protein</fullName>
    </recommendedName>
</protein>